<dbReference type="GO" id="GO:0005886">
    <property type="term" value="C:plasma membrane"/>
    <property type="evidence" value="ECO:0007669"/>
    <property type="project" value="UniProtKB-SubCell"/>
</dbReference>
<keyword evidence="2 7" id="KW-0812">Transmembrane</keyword>
<evidence type="ECO:0000313" key="9">
    <source>
        <dbReference type="Proteomes" id="UP000199662"/>
    </source>
</evidence>
<proteinExistence type="inferred from homology"/>
<sequence>MSEIKEKLQLSKGIVLGSIILFIFMIFTYGCMHQSHTAAASNEQSKVKSVYIRVKPGMDAEKIANLLRDRNVIDNVYMFRIMAKVEGLDNNLKTGDYQLQTNMTYKEILEVLVSGKTATMSIMIPEGYNVEQIAKTLQDKGIVSAKDFEKAATDFAPYDYITKAHDVKYRVDGFLFPDTYEIAGDFTAMDILTLMAKEFDHKLTPEMRSRAIAMNLSIRDLVILASLVEKEAQVEEDRPIIAQVFMNRLREKMPLQSCATIQYILGNPKAELSIQDTQIKSPYNTYLNMGLPPGPIANPGLASIKAVLYSEPTEYLYFVADKHGKHHFSKTYQEHLQTIDRVE</sequence>
<keyword evidence="1 7" id="KW-1003">Cell membrane</keyword>
<dbReference type="HAMAP" id="MF_02065">
    <property type="entry name" value="MltG"/>
    <property type="match status" value="1"/>
</dbReference>
<name>A0A1H6VP57_9FIRM</name>
<evidence type="ECO:0000256" key="2">
    <source>
        <dbReference type="ARBA" id="ARBA00022692"/>
    </source>
</evidence>
<comment type="function">
    <text evidence="7">Functions as a peptidoglycan terminase that cleaves nascent peptidoglycan strands endolytically to terminate their elongation.</text>
</comment>
<reference evidence="8 9" key="1">
    <citation type="submission" date="2016-10" db="EMBL/GenBank/DDBJ databases">
        <authorList>
            <person name="de Groot N.N."/>
        </authorList>
    </citation>
    <scope>NUCLEOTIDE SEQUENCE [LARGE SCALE GENOMIC DNA]</scope>
    <source>
        <strain evidence="8 9">DSM 2179</strain>
    </source>
</reference>
<dbReference type="EC" id="4.2.2.29" evidence="7"/>
<dbReference type="Gene3D" id="3.30.160.60">
    <property type="entry name" value="Classic Zinc Finger"/>
    <property type="match status" value="1"/>
</dbReference>
<keyword evidence="3 7" id="KW-1133">Transmembrane helix</keyword>
<feature type="site" description="Important for catalytic activity" evidence="7">
    <location>
        <position position="231"/>
    </location>
</feature>
<evidence type="ECO:0000256" key="1">
    <source>
        <dbReference type="ARBA" id="ARBA00022475"/>
    </source>
</evidence>
<evidence type="ECO:0000256" key="5">
    <source>
        <dbReference type="ARBA" id="ARBA00023239"/>
    </source>
</evidence>
<keyword evidence="6 7" id="KW-0961">Cell wall biogenesis/degradation</keyword>
<dbReference type="RefSeq" id="WP_091829314.1">
    <property type="nucleotide sequence ID" value="NZ_FNZK01000003.1"/>
</dbReference>
<dbReference type="Proteomes" id="UP000199662">
    <property type="component" value="Unassembled WGS sequence"/>
</dbReference>
<evidence type="ECO:0000256" key="4">
    <source>
        <dbReference type="ARBA" id="ARBA00023136"/>
    </source>
</evidence>
<dbReference type="Pfam" id="PF02618">
    <property type="entry name" value="YceG"/>
    <property type="match status" value="1"/>
</dbReference>
<evidence type="ECO:0000256" key="6">
    <source>
        <dbReference type="ARBA" id="ARBA00023316"/>
    </source>
</evidence>
<keyword evidence="9" id="KW-1185">Reference proteome</keyword>
<organism evidence="8 9">
    <name type="scientific">Propionispira arboris</name>
    <dbReference type="NCBI Taxonomy" id="84035"/>
    <lineage>
        <taxon>Bacteria</taxon>
        <taxon>Bacillati</taxon>
        <taxon>Bacillota</taxon>
        <taxon>Negativicutes</taxon>
        <taxon>Selenomonadales</taxon>
        <taxon>Selenomonadaceae</taxon>
        <taxon>Propionispira</taxon>
    </lineage>
</organism>
<protein>
    <recommendedName>
        <fullName evidence="7">Endolytic murein transglycosylase</fullName>
        <ecNumber evidence="7">4.2.2.29</ecNumber>
    </recommendedName>
    <alternativeName>
        <fullName evidence="7">Peptidoglycan lytic transglycosylase</fullName>
    </alternativeName>
    <alternativeName>
        <fullName evidence="7">Peptidoglycan polymerization terminase</fullName>
    </alternativeName>
</protein>
<dbReference type="EMBL" id="FNZK01000003">
    <property type="protein sequence ID" value="SEJ06423.1"/>
    <property type="molecule type" value="Genomic_DNA"/>
</dbReference>
<dbReference type="AlphaFoldDB" id="A0A1H6VP57"/>
<keyword evidence="5 7" id="KW-0456">Lyase</keyword>
<dbReference type="InterPro" id="IPR003770">
    <property type="entry name" value="MLTG-like"/>
</dbReference>
<dbReference type="STRING" id="84035.SAMN05660742_10324"/>
<dbReference type="PANTHER" id="PTHR30518:SF2">
    <property type="entry name" value="ENDOLYTIC MUREIN TRANSGLYCOSYLASE"/>
    <property type="match status" value="1"/>
</dbReference>
<comment type="similarity">
    <text evidence="7">Belongs to the transglycosylase MltG family.</text>
</comment>
<dbReference type="CDD" id="cd08010">
    <property type="entry name" value="MltG_like"/>
    <property type="match status" value="1"/>
</dbReference>
<comment type="catalytic activity">
    <reaction evidence="7">
        <text>a peptidoglycan chain = a peptidoglycan chain with N-acetyl-1,6-anhydromuramyl-[peptide] at the reducing end + a peptidoglycan chain with N-acetylglucosamine at the non-reducing end.</text>
        <dbReference type="EC" id="4.2.2.29"/>
    </reaction>
</comment>
<dbReference type="PROSITE" id="PS51257">
    <property type="entry name" value="PROKAR_LIPOPROTEIN"/>
    <property type="match status" value="1"/>
</dbReference>
<gene>
    <name evidence="7" type="primary">mltG</name>
    <name evidence="8" type="ORF">SAMN05660742_10324</name>
</gene>
<dbReference type="GO" id="GO:0071555">
    <property type="term" value="P:cell wall organization"/>
    <property type="evidence" value="ECO:0007669"/>
    <property type="project" value="UniProtKB-KW"/>
</dbReference>
<comment type="subcellular location">
    <subcellularLocation>
        <location evidence="7">Cell membrane</location>
        <topology evidence="7">Single-pass membrane protein</topology>
    </subcellularLocation>
</comment>
<feature type="transmembrane region" description="Helical" evidence="7">
    <location>
        <begin position="12"/>
        <end position="30"/>
    </location>
</feature>
<evidence type="ECO:0000256" key="3">
    <source>
        <dbReference type="ARBA" id="ARBA00022989"/>
    </source>
</evidence>
<evidence type="ECO:0000313" key="8">
    <source>
        <dbReference type="EMBL" id="SEJ06423.1"/>
    </source>
</evidence>
<dbReference type="GO" id="GO:0008932">
    <property type="term" value="F:lytic endotransglycosylase activity"/>
    <property type="evidence" value="ECO:0007669"/>
    <property type="project" value="UniProtKB-UniRule"/>
</dbReference>
<accession>A0A1H6VP57</accession>
<dbReference type="Gene3D" id="3.30.1490.480">
    <property type="entry name" value="Endolytic murein transglycosylase"/>
    <property type="match status" value="2"/>
</dbReference>
<keyword evidence="4 7" id="KW-0472">Membrane</keyword>
<evidence type="ECO:0000256" key="7">
    <source>
        <dbReference type="HAMAP-Rule" id="MF_02065"/>
    </source>
</evidence>
<dbReference type="GO" id="GO:0009252">
    <property type="term" value="P:peptidoglycan biosynthetic process"/>
    <property type="evidence" value="ECO:0007669"/>
    <property type="project" value="UniProtKB-UniRule"/>
</dbReference>
<dbReference type="NCBIfam" id="TIGR00247">
    <property type="entry name" value="endolytic transglycosylase MltG"/>
    <property type="match status" value="1"/>
</dbReference>
<dbReference type="PANTHER" id="PTHR30518">
    <property type="entry name" value="ENDOLYTIC MUREIN TRANSGLYCOSYLASE"/>
    <property type="match status" value="1"/>
</dbReference>